<accession>A0A815M5Z7</accession>
<evidence type="ECO:0000313" key="1">
    <source>
        <dbReference type="EMBL" id="CAF1414944.1"/>
    </source>
</evidence>
<dbReference type="EMBL" id="CAJNOJ010000356">
    <property type="protein sequence ID" value="CAF1414944.1"/>
    <property type="molecule type" value="Genomic_DNA"/>
</dbReference>
<reference evidence="1" key="1">
    <citation type="submission" date="2021-02" db="EMBL/GenBank/DDBJ databases">
        <authorList>
            <person name="Nowell W R."/>
        </authorList>
    </citation>
    <scope>NUCLEOTIDE SEQUENCE</scope>
</reference>
<evidence type="ECO:0000313" key="2">
    <source>
        <dbReference type="Proteomes" id="UP000663852"/>
    </source>
</evidence>
<dbReference type="OrthoDB" id="10495776at2759"/>
<sequence>MSLESLSNELLIEFFEYLSTGEIFYTFHGLNYRFSLVLANHFRMHGFDLRCISRSDFDAIGRIYFSSTPEQITSICFSNNEQTPAQISRFFDQRFGFSKFTHLKSLSVYYLPPGPLAHRIIGELRNLPNFSRVVYKLVYRSTNSFCAHRFINTLSIVPKITKLYITYIVRSDQLLSILKMLPMITYLKLNVQSFAIDGYQAEILLRTNLPQVKHLHFRMVHTLDDDDNKEQEIEKILDTFRHDGSCVFYTLPYVFEGYDYAKATLFKSTYPVENKRWLNKTVYALNYHLLELDCSVPLNIQFDNVTVLSIKLPVDGKLWSTVASLPRVKQLYVSLANDDDDGNNRNQLQSILGHMPHLLIFYIREDPSRVLNILSFQSENLSVFFLDLISANLIYNNDQCAQLSQLSFVINCKALGIAVENRTCVISLINALNNLQALTIVSLDDNWNSASVSDNDELVRWFQTQLPSAYVMRRSNAPRVINFWLQ</sequence>
<gene>
    <name evidence="1" type="ORF">EDS130_LOCUS37015</name>
</gene>
<dbReference type="Proteomes" id="UP000663852">
    <property type="component" value="Unassembled WGS sequence"/>
</dbReference>
<comment type="caution">
    <text evidence="1">The sequence shown here is derived from an EMBL/GenBank/DDBJ whole genome shotgun (WGS) entry which is preliminary data.</text>
</comment>
<dbReference type="SUPFAM" id="SSF52047">
    <property type="entry name" value="RNI-like"/>
    <property type="match status" value="1"/>
</dbReference>
<dbReference type="AlphaFoldDB" id="A0A815M5Z7"/>
<organism evidence="1 2">
    <name type="scientific">Adineta ricciae</name>
    <name type="common">Rotifer</name>
    <dbReference type="NCBI Taxonomy" id="249248"/>
    <lineage>
        <taxon>Eukaryota</taxon>
        <taxon>Metazoa</taxon>
        <taxon>Spiralia</taxon>
        <taxon>Gnathifera</taxon>
        <taxon>Rotifera</taxon>
        <taxon>Eurotatoria</taxon>
        <taxon>Bdelloidea</taxon>
        <taxon>Adinetida</taxon>
        <taxon>Adinetidae</taxon>
        <taxon>Adineta</taxon>
    </lineage>
</organism>
<protein>
    <recommendedName>
        <fullName evidence="3">F-box domain-containing protein</fullName>
    </recommendedName>
</protein>
<evidence type="ECO:0008006" key="3">
    <source>
        <dbReference type="Google" id="ProtNLM"/>
    </source>
</evidence>
<proteinExistence type="predicted"/>
<name>A0A815M5Z7_ADIRI</name>